<comment type="caution">
    <text evidence="12">The sequence shown here is derived from an EMBL/GenBank/DDBJ whole genome shotgun (WGS) entry which is preliminary data.</text>
</comment>
<dbReference type="GO" id="GO:0005789">
    <property type="term" value="C:endoplasmic reticulum membrane"/>
    <property type="evidence" value="ECO:0007669"/>
    <property type="project" value="TreeGrafter"/>
</dbReference>
<sequence length="359" mass="39394">MARALYRLTLGLNSGLVENVDAYCKIHGPRGLGNAILLGANNEPDPTDVGRLWNEGLAFWGWWFYLSKFYEVLDTVIILAKGKRSSTLQDLPPRRRHALHVGRYPLHVPPIWMFVFINSGIHALMYHGQYTYYTVSALGVRVPQPIKRTLTTMQIAQFVIGANSPPFTSSAVSSSATAAASAASATGLGAVFKKMLFRAAGQEGLAENVRDDSGNIFGPEAGNTVETREETRWRDEYVKVPCIDTTGQSFAIWLNVIYLMPLDLVTDLGWHSALFIRFFIRSYIKRTAQASKASATSKAAKDAGHGVEREMTATNGSAANGKGGGGAPPERLREQAATAQRRPQHHQSQQKRPELRGHG</sequence>
<organism evidence="12 13">
    <name type="scientific">Botryosphaeria dothidea</name>
    <dbReference type="NCBI Taxonomy" id="55169"/>
    <lineage>
        <taxon>Eukaryota</taxon>
        <taxon>Fungi</taxon>
        <taxon>Dikarya</taxon>
        <taxon>Ascomycota</taxon>
        <taxon>Pezizomycotina</taxon>
        <taxon>Dothideomycetes</taxon>
        <taxon>Dothideomycetes incertae sedis</taxon>
        <taxon>Botryosphaeriales</taxon>
        <taxon>Botryosphaeriaceae</taxon>
        <taxon>Botryosphaeria</taxon>
    </lineage>
</organism>
<dbReference type="EC" id="2.3.1.-" evidence="10"/>
<keyword evidence="4" id="KW-0812">Transmembrane</keyword>
<feature type="compositionally biased region" description="Basic and acidic residues" evidence="11">
    <location>
        <begin position="299"/>
        <end position="311"/>
    </location>
</feature>
<gene>
    <name evidence="12" type="ORF">GTA08_BOTSDO07299</name>
</gene>
<keyword evidence="2 10" id="KW-0444">Lipid biosynthesis</keyword>
<dbReference type="GO" id="GO:0019367">
    <property type="term" value="P:fatty acid elongation, saturated fatty acid"/>
    <property type="evidence" value="ECO:0007669"/>
    <property type="project" value="TreeGrafter"/>
</dbReference>
<keyword evidence="8" id="KW-0472">Membrane</keyword>
<evidence type="ECO:0000256" key="11">
    <source>
        <dbReference type="SAM" id="MobiDB-lite"/>
    </source>
</evidence>
<evidence type="ECO:0000256" key="9">
    <source>
        <dbReference type="ARBA" id="ARBA00023160"/>
    </source>
</evidence>
<evidence type="ECO:0000313" key="13">
    <source>
        <dbReference type="Proteomes" id="UP000572817"/>
    </source>
</evidence>
<keyword evidence="6" id="KW-1133">Transmembrane helix</keyword>
<keyword evidence="5 10" id="KW-0276">Fatty acid metabolism</keyword>
<keyword evidence="7 10" id="KW-0443">Lipid metabolism</keyword>
<dbReference type="Pfam" id="PF01151">
    <property type="entry name" value="ELO"/>
    <property type="match status" value="1"/>
</dbReference>
<evidence type="ECO:0000256" key="8">
    <source>
        <dbReference type="ARBA" id="ARBA00023136"/>
    </source>
</evidence>
<accession>A0A8H4N2U9</accession>
<evidence type="ECO:0000256" key="1">
    <source>
        <dbReference type="ARBA" id="ARBA00004141"/>
    </source>
</evidence>
<evidence type="ECO:0000256" key="4">
    <source>
        <dbReference type="ARBA" id="ARBA00022692"/>
    </source>
</evidence>
<evidence type="ECO:0000256" key="6">
    <source>
        <dbReference type="ARBA" id="ARBA00022989"/>
    </source>
</evidence>
<name>A0A8H4N2U9_9PEZI</name>
<evidence type="ECO:0000313" key="12">
    <source>
        <dbReference type="EMBL" id="KAF4305068.1"/>
    </source>
</evidence>
<dbReference type="InterPro" id="IPR002076">
    <property type="entry name" value="ELO_fam"/>
</dbReference>
<dbReference type="OrthoDB" id="10259681at2759"/>
<feature type="region of interest" description="Disordered" evidence="11">
    <location>
        <begin position="291"/>
        <end position="359"/>
    </location>
</feature>
<dbReference type="EMBL" id="WWBZ02000040">
    <property type="protein sequence ID" value="KAF4305068.1"/>
    <property type="molecule type" value="Genomic_DNA"/>
</dbReference>
<comment type="subcellular location">
    <subcellularLocation>
        <location evidence="1">Membrane</location>
        <topology evidence="1">Multi-pass membrane protein</topology>
    </subcellularLocation>
</comment>
<dbReference type="PANTHER" id="PTHR11157:SF169">
    <property type="entry name" value="ELONGATION OF FATTY ACIDS PROTEIN"/>
    <property type="match status" value="1"/>
</dbReference>
<proteinExistence type="inferred from homology"/>
<evidence type="ECO:0000256" key="7">
    <source>
        <dbReference type="ARBA" id="ARBA00023098"/>
    </source>
</evidence>
<comment type="similarity">
    <text evidence="10">Belongs to the ELO family.</text>
</comment>
<reference evidence="12" key="1">
    <citation type="submission" date="2020-04" db="EMBL/GenBank/DDBJ databases">
        <title>Genome Assembly and Annotation of Botryosphaeria dothidea sdau 11-99, a Latent Pathogen of Apple Fruit Ring Rot in China.</title>
        <authorList>
            <person name="Yu C."/>
            <person name="Diao Y."/>
            <person name="Lu Q."/>
            <person name="Zhao J."/>
            <person name="Cui S."/>
            <person name="Peng C."/>
            <person name="He B."/>
            <person name="Liu H."/>
        </authorList>
    </citation>
    <scope>NUCLEOTIDE SEQUENCE [LARGE SCALE GENOMIC DNA]</scope>
    <source>
        <strain evidence="12">Sdau11-99</strain>
    </source>
</reference>
<evidence type="ECO:0000256" key="10">
    <source>
        <dbReference type="RuleBase" id="RU361115"/>
    </source>
</evidence>
<keyword evidence="9 10" id="KW-0275">Fatty acid biosynthesis</keyword>
<protein>
    <recommendedName>
        <fullName evidence="10">Elongation of fatty acids protein</fullName>
        <ecNumber evidence="10">2.3.1.-</ecNumber>
    </recommendedName>
</protein>
<dbReference type="GO" id="GO:0034626">
    <property type="term" value="P:fatty acid elongation, polyunsaturated fatty acid"/>
    <property type="evidence" value="ECO:0007669"/>
    <property type="project" value="TreeGrafter"/>
</dbReference>
<dbReference type="Proteomes" id="UP000572817">
    <property type="component" value="Unassembled WGS sequence"/>
</dbReference>
<keyword evidence="3 10" id="KW-0808">Transferase</keyword>
<dbReference type="PANTHER" id="PTHR11157">
    <property type="entry name" value="FATTY ACID ACYL TRANSFERASE-RELATED"/>
    <property type="match status" value="1"/>
</dbReference>
<dbReference type="GO" id="GO:0034625">
    <property type="term" value="P:fatty acid elongation, monounsaturated fatty acid"/>
    <property type="evidence" value="ECO:0007669"/>
    <property type="project" value="TreeGrafter"/>
</dbReference>
<dbReference type="GO" id="GO:0030148">
    <property type="term" value="P:sphingolipid biosynthetic process"/>
    <property type="evidence" value="ECO:0007669"/>
    <property type="project" value="TreeGrafter"/>
</dbReference>
<dbReference type="GO" id="GO:0042761">
    <property type="term" value="P:very long-chain fatty acid biosynthetic process"/>
    <property type="evidence" value="ECO:0007669"/>
    <property type="project" value="TreeGrafter"/>
</dbReference>
<evidence type="ECO:0000256" key="2">
    <source>
        <dbReference type="ARBA" id="ARBA00022516"/>
    </source>
</evidence>
<comment type="catalytic activity">
    <reaction evidence="10">
        <text>an acyl-CoA + malonyl-CoA + H(+) = a 3-oxoacyl-CoA + CO2 + CoA</text>
        <dbReference type="Rhea" id="RHEA:50252"/>
        <dbReference type="ChEBI" id="CHEBI:15378"/>
        <dbReference type="ChEBI" id="CHEBI:16526"/>
        <dbReference type="ChEBI" id="CHEBI:57287"/>
        <dbReference type="ChEBI" id="CHEBI:57384"/>
        <dbReference type="ChEBI" id="CHEBI:58342"/>
        <dbReference type="ChEBI" id="CHEBI:90726"/>
    </reaction>
    <physiologicalReaction direction="left-to-right" evidence="10">
        <dbReference type="Rhea" id="RHEA:50253"/>
    </physiologicalReaction>
</comment>
<dbReference type="AlphaFoldDB" id="A0A8H4N2U9"/>
<evidence type="ECO:0000256" key="5">
    <source>
        <dbReference type="ARBA" id="ARBA00022832"/>
    </source>
</evidence>
<dbReference type="GO" id="GO:0009922">
    <property type="term" value="F:fatty acid elongase activity"/>
    <property type="evidence" value="ECO:0007669"/>
    <property type="project" value="InterPro"/>
</dbReference>
<evidence type="ECO:0000256" key="3">
    <source>
        <dbReference type="ARBA" id="ARBA00022679"/>
    </source>
</evidence>
<keyword evidence="13" id="KW-1185">Reference proteome</keyword>